<dbReference type="Proteomes" id="UP000198861">
    <property type="component" value="Unassembled WGS sequence"/>
</dbReference>
<organism evidence="1 2">
    <name type="scientific">Azotobacter beijerinckii</name>
    <dbReference type="NCBI Taxonomy" id="170623"/>
    <lineage>
        <taxon>Bacteria</taxon>
        <taxon>Pseudomonadati</taxon>
        <taxon>Pseudomonadota</taxon>
        <taxon>Gammaproteobacteria</taxon>
        <taxon>Pseudomonadales</taxon>
        <taxon>Pseudomonadaceae</taxon>
        <taxon>Azotobacter</taxon>
    </lineage>
</organism>
<protein>
    <recommendedName>
        <fullName evidence="3">Bacteriophage lambda head decoration protein D</fullName>
    </recommendedName>
</protein>
<keyword evidence="2" id="KW-1185">Reference proteome</keyword>
<proteinExistence type="predicted"/>
<name>A0A1I0Z3I5_9GAMM</name>
<evidence type="ECO:0000313" key="1">
    <source>
        <dbReference type="EMBL" id="SFB19170.1"/>
    </source>
</evidence>
<evidence type="ECO:0000313" key="2">
    <source>
        <dbReference type="Proteomes" id="UP000198861"/>
    </source>
</evidence>
<gene>
    <name evidence="1" type="ORF">SAMN04244571_01724</name>
</gene>
<sequence length="121" mass="12165">MDYITTAQVDALLGAGWAGTGDPARAVLMANAWLSAKPLPEFDEVPAAVVQAGAEIAREAAAGKLYAAAEVGVLAKSVEAKGVSSSKTYAAGARTVTAGEAFAMALLAPYLSAGQIKLVRG</sequence>
<accession>A0A1I0Z3I5</accession>
<dbReference type="EMBL" id="FOKJ01000023">
    <property type="protein sequence ID" value="SFB19170.1"/>
    <property type="molecule type" value="Genomic_DNA"/>
</dbReference>
<comment type="caution">
    <text evidence="1">The sequence shown here is derived from an EMBL/GenBank/DDBJ whole genome shotgun (WGS) entry which is preliminary data.</text>
</comment>
<evidence type="ECO:0008006" key="3">
    <source>
        <dbReference type="Google" id="ProtNLM"/>
    </source>
</evidence>
<reference evidence="1 2" key="1">
    <citation type="submission" date="2016-10" db="EMBL/GenBank/DDBJ databases">
        <authorList>
            <person name="Varghese N."/>
            <person name="Submissions S."/>
        </authorList>
    </citation>
    <scope>NUCLEOTIDE SEQUENCE [LARGE SCALE GENOMIC DNA]</scope>
    <source>
        <strain evidence="1 2">DSM 282</strain>
    </source>
</reference>